<organism evidence="2 3">
    <name type="scientific">Trichogramma kaykai</name>
    <dbReference type="NCBI Taxonomy" id="54128"/>
    <lineage>
        <taxon>Eukaryota</taxon>
        <taxon>Metazoa</taxon>
        <taxon>Ecdysozoa</taxon>
        <taxon>Arthropoda</taxon>
        <taxon>Hexapoda</taxon>
        <taxon>Insecta</taxon>
        <taxon>Pterygota</taxon>
        <taxon>Neoptera</taxon>
        <taxon>Endopterygota</taxon>
        <taxon>Hymenoptera</taxon>
        <taxon>Apocrita</taxon>
        <taxon>Proctotrupomorpha</taxon>
        <taxon>Chalcidoidea</taxon>
        <taxon>Trichogrammatidae</taxon>
        <taxon>Trichogramma</taxon>
    </lineage>
</organism>
<name>A0ABD2WCM7_9HYME</name>
<protein>
    <submittedName>
        <fullName evidence="2">Uncharacterized protein</fullName>
    </submittedName>
</protein>
<dbReference type="EMBL" id="JBJJXI010000120">
    <property type="protein sequence ID" value="KAL3390296.1"/>
    <property type="molecule type" value="Genomic_DNA"/>
</dbReference>
<sequence>MLQSNHKDHSCASQRGERKFVHDRDDSSGVSDGALEKKTRTMHARTHTHIYGAAVVALVNDNDDEDCVS</sequence>
<dbReference type="AlphaFoldDB" id="A0ABD2WCM7"/>
<proteinExistence type="predicted"/>
<evidence type="ECO:0000256" key="1">
    <source>
        <dbReference type="SAM" id="MobiDB-lite"/>
    </source>
</evidence>
<gene>
    <name evidence="2" type="ORF">TKK_014833</name>
</gene>
<reference evidence="2 3" key="1">
    <citation type="journal article" date="2024" name="bioRxiv">
        <title>A reference genome for Trichogramma kaykai: A tiny desert-dwelling parasitoid wasp with competing sex-ratio distorters.</title>
        <authorList>
            <person name="Culotta J."/>
            <person name="Lindsey A.R."/>
        </authorList>
    </citation>
    <scope>NUCLEOTIDE SEQUENCE [LARGE SCALE GENOMIC DNA]</scope>
    <source>
        <strain evidence="2 3">KSX58</strain>
    </source>
</reference>
<feature type="compositionally biased region" description="Basic and acidic residues" evidence="1">
    <location>
        <begin position="1"/>
        <end position="27"/>
    </location>
</feature>
<dbReference type="Proteomes" id="UP001627154">
    <property type="component" value="Unassembled WGS sequence"/>
</dbReference>
<evidence type="ECO:0000313" key="2">
    <source>
        <dbReference type="EMBL" id="KAL3390296.1"/>
    </source>
</evidence>
<accession>A0ABD2WCM7</accession>
<keyword evidence="3" id="KW-1185">Reference proteome</keyword>
<evidence type="ECO:0000313" key="3">
    <source>
        <dbReference type="Proteomes" id="UP001627154"/>
    </source>
</evidence>
<comment type="caution">
    <text evidence="2">The sequence shown here is derived from an EMBL/GenBank/DDBJ whole genome shotgun (WGS) entry which is preliminary data.</text>
</comment>
<feature type="region of interest" description="Disordered" evidence="1">
    <location>
        <begin position="1"/>
        <end position="40"/>
    </location>
</feature>